<proteinExistence type="predicted"/>
<dbReference type="AlphaFoldDB" id="A0A239A8U3"/>
<dbReference type="Proteomes" id="UP000198310">
    <property type="component" value="Unassembled WGS sequence"/>
</dbReference>
<reference evidence="2" key="1">
    <citation type="submission" date="2017-06" db="EMBL/GenBank/DDBJ databases">
        <authorList>
            <person name="Varghese N."/>
            <person name="Submissions S."/>
        </authorList>
    </citation>
    <scope>NUCLEOTIDE SEQUENCE [LARGE SCALE GENOMIC DNA]</scope>
    <source>
        <strain evidence="2">DSM 28041</strain>
    </source>
</reference>
<dbReference type="EMBL" id="FZNS01000011">
    <property type="protein sequence ID" value="SNR91474.1"/>
    <property type="molecule type" value="Genomic_DNA"/>
</dbReference>
<sequence length="66" mass="7484">MNNFLTLPRLHAALEIAKGTYLETCNARRAGRATWADVREDGDAYGRIQAVYANRHERAYLQSVFA</sequence>
<evidence type="ECO:0000313" key="1">
    <source>
        <dbReference type="EMBL" id="SNR91474.1"/>
    </source>
</evidence>
<name>A0A239A8U3_9BACT</name>
<protein>
    <submittedName>
        <fullName evidence="1">Uncharacterized protein</fullName>
    </submittedName>
</protein>
<organism evidence="1 2">
    <name type="scientific">Hymenobacter mucosus</name>
    <dbReference type="NCBI Taxonomy" id="1411120"/>
    <lineage>
        <taxon>Bacteria</taxon>
        <taxon>Pseudomonadati</taxon>
        <taxon>Bacteroidota</taxon>
        <taxon>Cytophagia</taxon>
        <taxon>Cytophagales</taxon>
        <taxon>Hymenobacteraceae</taxon>
        <taxon>Hymenobacter</taxon>
    </lineage>
</organism>
<dbReference type="RefSeq" id="WP_089333872.1">
    <property type="nucleotide sequence ID" value="NZ_FZNS01000011.1"/>
</dbReference>
<gene>
    <name evidence="1" type="ORF">SAMN06269173_11134</name>
</gene>
<keyword evidence="2" id="KW-1185">Reference proteome</keyword>
<accession>A0A239A8U3</accession>
<evidence type="ECO:0000313" key="2">
    <source>
        <dbReference type="Proteomes" id="UP000198310"/>
    </source>
</evidence>